<evidence type="ECO:0000313" key="3">
    <source>
        <dbReference type="Proteomes" id="UP000248640"/>
    </source>
</evidence>
<sequence>MRVDRNLMSGNNNALPPSTHSQESTLPREDVSFFSSQLEGSARRVTASSASPSSNLLVDASNQLIKSTTGLTKGLRAYSTGNKEKDSANYAGNLSDTMLLTQVLTKSVGKTAQFLEKISNLQ</sequence>
<feature type="compositionally biased region" description="Polar residues" evidence="1">
    <location>
        <begin position="8"/>
        <end position="25"/>
    </location>
</feature>
<name>A0A3M3Y2B4_PSEFL</name>
<dbReference type="EMBL" id="LS483372">
    <property type="protein sequence ID" value="SQF89414.1"/>
    <property type="molecule type" value="Genomic_DNA"/>
</dbReference>
<dbReference type="GeneID" id="69056706"/>
<organism evidence="2 3">
    <name type="scientific">Pseudomonas fluorescens</name>
    <dbReference type="NCBI Taxonomy" id="294"/>
    <lineage>
        <taxon>Bacteria</taxon>
        <taxon>Pseudomonadati</taxon>
        <taxon>Pseudomonadota</taxon>
        <taxon>Gammaproteobacteria</taxon>
        <taxon>Pseudomonadales</taxon>
        <taxon>Pseudomonadaceae</taxon>
        <taxon>Pseudomonas</taxon>
    </lineage>
</organism>
<accession>A0A3M3Y2B4</accession>
<evidence type="ECO:0000256" key="1">
    <source>
        <dbReference type="SAM" id="MobiDB-lite"/>
    </source>
</evidence>
<evidence type="ECO:0000313" key="2">
    <source>
        <dbReference type="EMBL" id="SQF89414.1"/>
    </source>
</evidence>
<feature type="region of interest" description="Disordered" evidence="1">
    <location>
        <begin position="1"/>
        <end position="28"/>
    </location>
</feature>
<proteinExistence type="predicted"/>
<dbReference type="Proteomes" id="UP000248640">
    <property type="component" value="Chromosome 1"/>
</dbReference>
<dbReference type="RefSeq" id="WP_232005447.1">
    <property type="nucleotide sequence ID" value="NZ_CBCRXZ010000013.1"/>
</dbReference>
<gene>
    <name evidence="2" type="primary">rspB</name>
    <name evidence="2" type="ORF">NCTC10038_00791</name>
</gene>
<protein>
    <submittedName>
        <fullName evidence="2">Type III secretion apparatus protein RspB</fullName>
    </submittedName>
</protein>
<dbReference type="AlphaFoldDB" id="A0A3M3Y2B4"/>
<reference evidence="2 3" key="1">
    <citation type="submission" date="2018-06" db="EMBL/GenBank/DDBJ databases">
        <authorList>
            <consortium name="Pathogen Informatics"/>
            <person name="Doyle S."/>
        </authorList>
    </citation>
    <scope>NUCLEOTIDE SEQUENCE [LARGE SCALE GENOMIC DNA]</scope>
    <source>
        <strain evidence="2 3">NCTC10038</strain>
    </source>
</reference>